<reference evidence="1" key="1">
    <citation type="submission" date="2023-07" db="EMBL/GenBank/DDBJ databases">
        <title>draft genome sequence of fig (Ficus carica).</title>
        <authorList>
            <person name="Takahashi T."/>
            <person name="Nishimura K."/>
        </authorList>
    </citation>
    <scope>NUCLEOTIDE SEQUENCE</scope>
</reference>
<gene>
    <name evidence="1" type="ORF">TIFTF001_011703</name>
</gene>
<proteinExistence type="predicted"/>
<dbReference type="PANTHER" id="PTHR36770:SF1">
    <property type="entry name" value="PHOTOSYSTEM I ASSEMBLY FACTOR PSA3, CHLOROPLASTIC"/>
    <property type="match status" value="1"/>
</dbReference>
<accession>A0AA88A0E3</accession>
<dbReference type="AlphaFoldDB" id="A0AA88A0E3"/>
<evidence type="ECO:0000313" key="1">
    <source>
        <dbReference type="EMBL" id="GMN42495.1"/>
    </source>
</evidence>
<name>A0AA88A0E3_FICCA</name>
<protein>
    <submittedName>
        <fullName evidence="1">Uncharacterized protein</fullName>
    </submittedName>
</protein>
<keyword evidence="2" id="KW-1185">Reference proteome</keyword>
<comment type="caution">
    <text evidence="1">The sequence shown here is derived from an EMBL/GenBank/DDBJ whole genome shotgun (WGS) entry which is preliminary data.</text>
</comment>
<dbReference type="Proteomes" id="UP001187192">
    <property type="component" value="Unassembled WGS sequence"/>
</dbReference>
<dbReference type="EMBL" id="BTGU01000014">
    <property type="protein sequence ID" value="GMN42495.1"/>
    <property type="molecule type" value="Genomic_DNA"/>
</dbReference>
<sequence length="296" mass="33091">MVVVTSTISQIFNTTTSSSSSSSFKNITLLKPISPSLLFLRQIHGNSWRHKTPKAHNFNGVLSIRAYIENPKSFSNFANKVIGALPVIGLFARIISDEGGVGNDIVDFAEFRRRVGKKCTPFDSRAFYEFQDRRGRAGDPLYVLICCWLAAVGAGLLKSEEILAGAARLRISNDIEFEEETFLAMMNEAREKRAKSKAAAPEIPMEIRVEKALDAIYVCCFGKDPIEEEDEKLLNIIFSAVFPTVKKSEIERVVRDKAEKIAQGGEINIPEPKALSKEAVELQMKDLQFLKQQRDT</sequence>
<dbReference type="InterPro" id="IPR037736">
    <property type="entry name" value="PSA3"/>
</dbReference>
<organism evidence="1 2">
    <name type="scientific">Ficus carica</name>
    <name type="common">Common fig</name>
    <dbReference type="NCBI Taxonomy" id="3494"/>
    <lineage>
        <taxon>Eukaryota</taxon>
        <taxon>Viridiplantae</taxon>
        <taxon>Streptophyta</taxon>
        <taxon>Embryophyta</taxon>
        <taxon>Tracheophyta</taxon>
        <taxon>Spermatophyta</taxon>
        <taxon>Magnoliopsida</taxon>
        <taxon>eudicotyledons</taxon>
        <taxon>Gunneridae</taxon>
        <taxon>Pentapetalae</taxon>
        <taxon>rosids</taxon>
        <taxon>fabids</taxon>
        <taxon>Rosales</taxon>
        <taxon>Moraceae</taxon>
        <taxon>Ficeae</taxon>
        <taxon>Ficus</taxon>
    </lineage>
</organism>
<dbReference type="GO" id="GO:0048564">
    <property type="term" value="P:photosystem I assembly"/>
    <property type="evidence" value="ECO:0007669"/>
    <property type="project" value="InterPro"/>
</dbReference>
<dbReference type="PANTHER" id="PTHR36770">
    <property type="entry name" value="PHOTOSYSTEM I ASSEMBLY FACTOR PSA3, CHLOROPLASTIC"/>
    <property type="match status" value="1"/>
</dbReference>
<evidence type="ECO:0000313" key="2">
    <source>
        <dbReference type="Proteomes" id="UP001187192"/>
    </source>
</evidence>